<dbReference type="EMBL" id="JBEPTQ010000002">
    <property type="protein sequence ID" value="MET4720783.1"/>
    <property type="molecule type" value="Genomic_DNA"/>
</dbReference>
<dbReference type="PANTHER" id="PTHR47197">
    <property type="entry name" value="PROTEIN NIRF"/>
    <property type="match status" value="1"/>
</dbReference>
<dbReference type="Proteomes" id="UP001549291">
    <property type="component" value="Unassembled WGS sequence"/>
</dbReference>
<dbReference type="InterPro" id="IPR051200">
    <property type="entry name" value="Host-pathogen_enzymatic-act"/>
</dbReference>
<dbReference type="Gene3D" id="2.130.10.10">
    <property type="entry name" value="YVTN repeat-like/Quinoprotein amine dehydrogenase"/>
    <property type="match status" value="2"/>
</dbReference>
<proteinExistence type="predicted"/>
<accession>A0ABV2RV34</accession>
<organism evidence="1 2">
    <name type="scientific">Bradyrhizobium japonicum</name>
    <dbReference type="NCBI Taxonomy" id="375"/>
    <lineage>
        <taxon>Bacteria</taxon>
        <taxon>Pseudomonadati</taxon>
        <taxon>Pseudomonadota</taxon>
        <taxon>Alphaproteobacteria</taxon>
        <taxon>Hyphomicrobiales</taxon>
        <taxon>Nitrobacteraceae</taxon>
        <taxon>Bradyrhizobium</taxon>
    </lineage>
</organism>
<evidence type="ECO:0000313" key="2">
    <source>
        <dbReference type="Proteomes" id="UP001549291"/>
    </source>
</evidence>
<dbReference type="RefSeq" id="WP_248888406.1">
    <property type="nucleotide sequence ID" value="NZ_CP066351.1"/>
</dbReference>
<sequence>MRFRRAVILAASLCLVGAIGLAYGQSRAPLGLQIKAIPSSIKGDQITSATLSGSGLLALGTASGKLSILDRKLRPWGDEWKRSADSSAIFRISFSQDEAAIAGATLGAVFIWRLNDPTVVKMKIPLKEAPPAMALSPSGRWLALANFDVFVFDVAGGRFVRKFEQDMKGGGIGEYEHMAFSPDASVVVAASGDNIDAWNIESGKRVRNWSCNCGANGVTFSRDAALAVFGTGDARAVLVDLASETVLKYKSMSILEGDHVYGTAVSLKGTLVAAGTAGGAVVVWDTVSGVIIARAQPSGQPIARITSSDDGQLLLVEGQKAEYVRGSYDRWLMTLTQR</sequence>
<dbReference type="InterPro" id="IPR015943">
    <property type="entry name" value="WD40/YVTN_repeat-like_dom_sf"/>
</dbReference>
<reference evidence="1 2" key="1">
    <citation type="submission" date="2024-06" db="EMBL/GenBank/DDBJ databases">
        <title>Genomic Encyclopedia of Type Strains, Phase V (KMG-V): Genome sequencing to study the core and pangenomes of soil and plant-associated prokaryotes.</title>
        <authorList>
            <person name="Whitman W."/>
        </authorList>
    </citation>
    <scope>NUCLEOTIDE SEQUENCE [LARGE SCALE GENOMIC DNA]</scope>
    <source>
        <strain evidence="1 2">USDA 160</strain>
    </source>
</reference>
<evidence type="ECO:0000313" key="1">
    <source>
        <dbReference type="EMBL" id="MET4720783.1"/>
    </source>
</evidence>
<name>A0ABV2RV34_BRAJP</name>
<keyword evidence="2" id="KW-1185">Reference proteome</keyword>
<comment type="caution">
    <text evidence="1">The sequence shown here is derived from an EMBL/GenBank/DDBJ whole genome shotgun (WGS) entry which is preliminary data.</text>
</comment>
<dbReference type="SUPFAM" id="SSF69322">
    <property type="entry name" value="Tricorn protease domain 2"/>
    <property type="match status" value="1"/>
</dbReference>
<protein>
    <submittedName>
        <fullName evidence="1">WD40 repeat protein</fullName>
    </submittedName>
</protein>
<gene>
    <name evidence="1" type="ORF">ABIF63_004889</name>
</gene>
<dbReference type="PANTHER" id="PTHR47197:SF3">
    <property type="entry name" value="DIHYDRO-HEME D1 DEHYDROGENASE"/>
    <property type="match status" value="1"/>
</dbReference>